<keyword evidence="1" id="KW-0812">Transmembrane</keyword>
<evidence type="ECO:0000313" key="3">
    <source>
        <dbReference type="WBParaSite" id="jg6479"/>
    </source>
</evidence>
<proteinExistence type="predicted"/>
<keyword evidence="2" id="KW-1185">Reference proteome</keyword>
<feature type="transmembrane region" description="Helical" evidence="1">
    <location>
        <begin position="47"/>
        <end position="70"/>
    </location>
</feature>
<dbReference type="AlphaFoldDB" id="A0A915EKZ1"/>
<organism evidence="2 3">
    <name type="scientific">Ditylenchus dipsaci</name>
    <dbReference type="NCBI Taxonomy" id="166011"/>
    <lineage>
        <taxon>Eukaryota</taxon>
        <taxon>Metazoa</taxon>
        <taxon>Ecdysozoa</taxon>
        <taxon>Nematoda</taxon>
        <taxon>Chromadorea</taxon>
        <taxon>Rhabditida</taxon>
        <taxon>Tylenchina</taxon>
        <taxon>Tylenchomorpha</taxon>
        <taxon>Sphaerularioidea</taxon>
        <taxon>Anguinidae</taxon>
        <taxon>Anguininae</taxon>
        <taxon>Ditylenchus</taxon>
    </lineage>
</organism>
<protein>
    <submittedName>
        <fullName evidence="3">Uncharacterized protein</fullName>
    </submittedName>
</protein>
<evidence type="ECO:0000256" key="1">
    <source>
        <dbReference type="SAM" id="Phobius"/>
    </source>
</evidence>
<keyword evidence="1" id="KW-0472">Membrane</keyword>
<feature type="transmembrane region" description="Helical" evidence="1">
    <location>
        <begin position="7"/>
        <end position="27"/>
    </location>
</feature>
<dbReference type="WBParaSite" id="jg6479">
    <property type="protein sequence ID" value="jg6479"/>
    <property type="gene ID" value="jg6479"/>
</dbReference>
<sequence length="84" mass="9867">MGYMAPVVSWIIYTVLYKCLPYLFYMLCLFRLASVYGKADIFRNKSIVMLLVLVELLFVTPLIIVSLCWYPPEGDSREYMQKLI</sequence>
<evidence type="ECO:0000313" key="2">
    <source>
        <dbReference type="Proteomes" id="UP000887574"/>
    </source>
</evidence>
<dbReference type="Proteomes" id="UP000887574">
    <property type="component" value="Unplaced"/>
</dbReference>
<name>A0A915EKZ1_9BILA</name>
<reference evidence="3" key="1">
    <citation type="submission" date="2022-11" db="UniProtKB">
        <authorList>
            <consortium name="WormBaseParasite"/>
        </authorList>
    </citation>
    <scope>IDENTIFICATION</scope>
</reference>
<keyword evidence="1" id="KW-1133">Transmembrane helix</keyword>
<accession>A0A915EKZ1</accession>